<dbReference type="InterPro" id="IPR027417">
    <property type="entry name" value="P-loop_NTPase"/>
</dbReference>
<dbReference type="Proteomes" id="UP000260812">
    <property type="component" value="Unassembled WGS sequence"/>
</dbReference>
<accession>A0A3E3HYS9</accession>
<dbReference type="SUPFAM" id="SSF52540">
    <property type="entry name" value="P-loop containing nucleoside triphosphate hydrolases"/>
    <property type="match status" value="1"/>
</dbReference>
<proteinExistence type="predicted"/>
<evidence type="ECO:0000313" key="1">
    <source>
        <dbReference type="EMBL" id="RGE56970.1"/>
    </source>
</evidence>
<evidence type="ECO:0000313" key="2">
    <source>
        <dbReference type="Proteomes" id="UP000260812"/>
    </source>
</evidence>
<sequence>MEGLYIIGGSPCSGKSTIAEMIAEKYDFNYFKVDDYLEQYMKKAQEDGKPLSARAMQMSPEETWMRSPRLQTEEELEIYREIFTYIWEALSTFPEKKKIITEGAAFLPELVSAVGVDKKHYINIVPVKDFQYHFYSQRPWVPYILEGCTDKKKAFENWMERDALFAETVHADAKQRGYACLVTDGSIGIDEMFRTVCNLFEL</sequence>
<keyword evidence="2" id="KW-1185">Reference proteome</keyword>
<dbReference type="RefSeq" id="WP_117545397.1">
    <property type="nucleotide sequence ID" value="NZ_JBKUNB010000015.1"/>
</dbReference>
<comment type="caution">
    <text evidence="1">The sequence shown here is derived from an EMBL/GenBank/DDBJ whole genome shotgun (WGS) entry which is preliminary data.</text>
</comment>
<reference evidence="1" key="1">
    <citation type="submission" date="2018-08" db="EMBL/GenBank/DDBJ databases">
        <title>A genome reference for cultivated species of the human gut microbiota.</title>
        <authorList>
            <person name="Zou Y."/>
            <person name="Xue W."/>
            <person name="Luo G."/>
        </authorList>
    </citation>
    <scope>NUCLEOTIDE SEQUENCE [LARGE SCALE GENOMIC DNA]</scope>
    <source>
        <strain evidence="1">TF05-5AC</strain>
    </source>
</reference>
<dbReference type="GeneID" id="97989380"/>
<dbReference type="Gene3D" id="3.40.50.300">
    <property type="entry name" value="P-loop containing nucleotide triphosphate hydrolases"/>
    <property type="match status" value="1"/>
</dbReference>
<name>A0A3E3HYS9_9FIRM</name>
<dbReference type="AlphaFoldDB" id="A0A3E3HYS9"/>
<protein>
    <submittedName>
        <fullName evidence="1">Uncharacterized protein</fullName>
    </submittedName>
</protein>
<dbReference type="EMBL" id="QVLV01000019">
    <property type="protein sequence ID" value="RGE56970.1"/>
    <property type="molecule type" value="Genomic_DNA"/>
</dbReference>
<organism evidence="1 2">
    <name type="scientific">Eisenbergiella massiliensis</name>
    <dbReference type="NCBI Taxonomy" id="1720294"/>
    <lineage>
        <taxon>Bacteria</taxon>
        <taxon>Bacillati</taxon>
        <taxon>Bacillota</taxon>
        <taxon>Clostridia</taxon>
        <taxon>Lachnospirales</taxon>
        <taxon>Lachnospiraceae</taxon>
        <taxon>Eisenbergiella</taxon>
    </lineage>
</organism>
<gene>
    <name evidence="1" type="ORF">DXC51_21565</name>
</gene>